<protein>
    <recommendedName>
        <fullName evidence="5 15">Succinyl-diaminopimelate desuccinylase</fullName>
        <shortName evidence="15">SDAP desuccinylase</shortName>
        <ecNumber evidence="4 15">3.5.1.18</ecNumber>
    </recommendedName>
    <alternativeName>
        <fullName evidence="13 15">N-succinyl-LL-2,6-diaminoheptanedioate amidohydrolase</fullName>
    </alternativeName>
</protein>
<evidence type="ECO:0000256" key="4">
    <source>
        <dbReference type="ARBA" id="ARBA00011921"/>
    </source>
</evidence>
<feature type="active site" evidence="15">
    <location>
        <position position="77"/>
    </location>
</feature>
<feature type="binding site" evidence="15">
    <location>
        <position position="75"/>
    </location>
    <ligand>
        <name>Zn(2+)</name>
        <dbReference type="ChEBI" id="CHEBI:29105"/>
        <label>1</label>
    </ligand>
</feature>
<keyword evidence="9 15" id="KW-0862">Zinc</keyword>
<dbReference type="Pfam" id="PF07687">
    <property type="entry name" value="M20_dimer"/>
    <property type="match status" value="1"/>
</dbReference>
<comment type="function">
    <text evidence="15">Catalyzes the hydrolysis of N-succinyl-L,L-diaminopimelic acid (SDAP), forming succinate and LL-2,6-diaminopimelate (DAP), an intermediate involved in the bacterial biosynthesis of lysine and meso-diaminopimelic acid, an essential component of bacterial cell walls.</text>
</comment>
<dbReference type="SUPFAM" id="SSF53187">
    <property type="entry name" value="Zn-dependent exopeptidases"/>
    <property type="match status" value="1"/>
</dbReference>
<keyword evidence="6 15" id="KW-0028">Amino-acid biosynthesis</keyword>
<sequence length="394" mass="43494">MNIDPLLLSKKLIACNDVSSNGEMAISLMLELLQSNNFNCKKLIFKAPNHPDTANIYASCAFGNTPKLNLCFAGHLDVVEIGDINNWLSDPFVPTTAHGNLYGRGAVDMKTAVACFTAAAINIIKNAGNNKISGKITILLTNNEETDSTNGTPKIMEWLKENHKLPNYCLVGEPTSQKIFGDIIKIGRRGSINFKVKIHGKAGHVAYPNLAQNPLPMALNFANELLKTKLDNGTEHFPPSNLEITSIETNSSMHNVIPDNVLIKFNIRFNNLHTSESLIQTIEKKCIVLESYDLDSDITAEPFINNPDIITQMLSKTIQEIMGNKPSYSTSGGTSDARYITKFLPVVEFGPLSTTAHQANEHISLADLNNLYKIYLNFISKFFHSTQHAENNNS</sequence>
<keyword evidence="18" id="KW-1185">Reference proteome</keyword>
<dbReference type="InterPro" id="IPR050072">
    <property type="entry name" value="Peptidase_M20A"/>
</dbReference>
<evidence type="ECO:0000256" key="7">
    <source>
        <dbReference type="ARBA" id="ARBA00022723"/>
    </source>
</evidence>
<dbReference type="PANTHER" id="PTHR43808">
    <property type="entry name" value="ACETYLORNITHINE DEACETYLASE"/>
    <property type="match status" value="1"/>
</dbReference>
<dbReference type="InterPro" id="IPR005941">
    <property type="entry name" value="DapE_proteobac"/>
</dbReference>
<dbReference type="EMBL" id="CAWVOK010000014">
    <property type="protein sequence ID" value="CAK8162680.1"/>
    <property type="molecule type" value="Genomic_DNA"/>
</dbReference>
<feature type="active site" description="Proton acceptor" evidence="15">
    <location>
        <position position="144"/>
    </location>
</feature>
<dbReference type="Gene3D" id="3.40.630.10">
    <property type="entry name" value="Zn peptidases"/>
    <property type="match status" value="1"/>
</dbReference>
<dbReference type="InterPro" id="IPR036264">
    <property type="entry name" value="Bact_exopeptidase_dim_dom"/>
</dbReference>
<comment type="catalytic activity">
    <reaction evidence="14 15">
        <text>N-succinyl-(2S,6S)-2,6-diaminopimelate + H2O = (2S,6S)-2,6-diaminopimelate + succinate</text>
        <dbReference type="Rhea" id="RHEA:22608"/>
        <dbReference type="ChEBI" id="CHEBI:15377"/>
        <dbReference type="ChEBI" id="CHEBI:30031"/>
        <dbReference type="ChEBI" id="CHEBI:57609"/>
        <dbReference type="ChEBI" id="CHEBI:58087"/>
        <dbReference type="EC" id="3.5.1.18"/>
    </reaction>
</comment>
<dbReference type="EC" id="3.5.1.18" evidence="4 15"/>
<keyword evidence="7 15" id="KW-0479">Metal-binding</keyword>
<comment type="caution">
    <text evidence="17">The sequence shown here is derived from an EMBL/GenBank/DDBJ whole genome shotgun (WGS) entry which is preliminary data.</text>
</comment>
<evidence type="ECO:0000256" key="12">
    <source>
        <dbReference type="ARBA" id="ARBA00023285"/>
    </source>
</evidence>
<evidence type="ECO:0000313" key="17">
    <source>
        <dbReference type="EMBL" id="CAK8162680.1"/>
    </source>
</evidence>
<comment type="subunit">
    <text evidence="3 15">Homodimer.</text>
</comment>
<feature type="domain" description="Peptidase M20 dimerisation" evidence="16">
    <location>
        <begin position="186"/>
        <end position="285"/>
    </location>
</feature>
<evidence type="ECO:0000256" key="13">
    <source>
        <dbReference type="ARBA" id="ARBA00031891"/>
    </source>
</evidence>
<evidence type="ECO:0000256" key="8">
    <source>
        <dbReference type="ARBA" id="ARBA00022801"/>
    </source>
</evidence>
<dbReference type="SUPFAM" id="SSF55031">
    <property type="entry name" value="Bacterial exopeptidase dimerisation domain"/>
    <property type="match status" value="1"/>
</dbReference>
<dbReference type="PANTHER" id="PTHR43808:SF31">
    <property type="entry name" value="N-ACETYL-L-CITRULLINE DEACETYLASE"/>
    <property type="match status" value="1"/>
</dbReference>
<name>A0ABP0EWY3_9RICK</name>
<feature type="binding site" evidence="15">
    <location>
        <position position="357"/>
    </location>
    <ligand>
        <name>Zn(2+)</name>
        <dbReference type="ChEBI" id="CHEBI:29105"/>
        <label>2</label>
    </ligand>
</feature>
<evidence type="ECO:0000256" key="3">
    <source>
        <dbReference type="ARBA" id="ARBA00011738"/>
    </source>
</evidence>
<evidence type="ECO:0000256" key="11">
    <source>
        <dbReference type="ARBA" id="ARBA00023154"/>
    </source>
</evidence>
<evidence type="ECO:0000256" key="2">
    <source>
        <dbReference type="ARBA" id="ARBA00006746"/>
    </source>
</evidence>
<organism evidence="17 18">
    <name type="scientific">Candidatus Xenohaliotis californiensis</name>
    <dbReference type="NCBI Taxonomy" id="84677"/>
    <lineage>
        <taxon>Bacteria</taxon>
        <taxon>Pseudomonadati</taxon>
        <taxon>Pseudomonadota</taxon>
        <taxon>Alphaproteobacteria</taxon>
        <taxon>Rickettsiales</taxon>
        <taxon>Anaplasmataceae</taxon>
        <taxon>Candidatus Xenohaliotis</taxon>
    </lineage>
</organism>
<keyword evidence="8 15" id="KW-0378">Hydrolase</keyword>
<dbReference type="InterPro" id="IPR011650">
    <property type="entry name" value="Peptidase_M20_dimer"/>
</dbReference>
<dbReference type="GO" id="GO:0009014">
    <property type="term" value="F:succinyl-diaminopimelate desuccinylase activity"/>
    <property type="evidence" value="ECO:0007669"/>
    <property type="project" value="UniProtKB-EC"/>
</dbReference>
<keyword evidence="10 15" id="KW-0220">Diaminopimelate biosynthesis</keyword>
<dbReference type="HAMAP" id="MF_01690">
    <property type="entry name" value="DapE"/>
    <property type="match status" value="1"/>
</dbReference>
<dbReference type="NCBIfam" id="NF009557">
    <property type="entry name" value="PRK13009.1"/>
    <property type="match status" value="1"/>
</dbReference>
<reference evidence="17 18" key="1">
    <citation type="submission" date="2024-01" db="EMBL/GenBank/DDBJ databases">
        <authorList>
            <person name="Kunselman E."/>
        </authorList>
    </citation>
    <scope>NUCLEOTIDE SEQUENCE [LARGE SCALE GENOMIC DNA]</scope>
    <source>
        <strain evidence="17">2 abalone samples</strain>
    </source>
</reference>
<keyword evidence="11 15" id="KW-0457">Lysine biosynthesis</keyword>
<feature type="binding site" evidence="15">
    <location>
        <position position="108"/>
    </location>
    <ligand>
        <name>Zn(2+)</name>
        <dbReference type="ChEBI" id="CHEBI:29105"/>
        <label>1</label>
    </ligand>
</feature>
<comment type="cofactor">
    <cofactor evidence="15">
        <name>Zn(2+)</name>
        <dbReference type="ChEBI" id="CHEBI:29105"/>
    </cofactor>
    <cofactor evidence="15">
        <name>Co(2+)</name>
        <dbReference type="ChEBI" id="CHEBI:48828"/>
    </cofactor>
    <text evidence="15">Binds 2 Zn(2+) or Co(2+) ions per subunit.</text>
</comment>
<dbReference type="InterPro" id="IPR002933">
    <property type="entry name" value="Peptidase_M20"/>
</dbReference>
<dbReference type="Gene3D" id="3.30.70.360">
    <property type="match status" value="1"/>
</dbReference>
<evidence type="ECO:0000313" key="18">
    <source>
        <dbReference type="Proteomes" id="UP001314181"/>
    </source>
</evidence>
<proteinExistence type="inferred from homology"/>
<comment type="similarity">
    <text evidence="2 15">Belongs to the peptidase M20A family. DapE subfamily.</text>
</comment>
<dbReference type="RefSeq" id="WP_338363754.1">
    <property type="nucleotide sequence ID" value="NZ_CAWVOK010000014.1"/>
</dbReference>
<dbReference type="Pfam" id="PF01546">
    <property type="entry name" value="Peptidase_M20"/>
    <property type="match status" value="1"/>
</dbReference>
<feature type="binding site" evidence="15">
    <location>
        <position position="108"/>
    </location>
    <ligand>
        <name>Zn(2+)</name>
        <dbReference type="ChEBI" id="CHEBI:29105"/>
        <label>2</label>
    </ligand>
</feature>
<evidence type="ECO:0000256" key="15">
    <source>
        <dbReference type="HAMAP-Rule" id="MF_01690"/>
    </source>
</evidence>
<feature type="binding site" evidence="15">
    <location>
        <position position="145"/>
    </location>
    <ligand>
        <name>Zn(2+)</name>
        <dbReference type="ChEBI" id="CHEBI:29105"/>
        <label>2</label>
    </ligand>
</feature>
<feature type="binding site" evidence="15">
    <location>
        <position position="173"/>
    </location>
    <ligand>
        <name>Zn(2+)</name>
        <dbReference type="ChEBI" id="CHEBI:29105"/>
        <label>1</label>
    </ligand>
</feature>
<dbReference type="NCBIfam" id="TIGR01246">
    <property type="entry name" value="dapE_proteo"/>
    <property type="match status" value="1"/>
</dbReference>
<evidence type="ECO:0000259" key="16">
    <source>
        <dbReference type="Pfam" id="PF07687"/>
    </source>
</evidence>
<gene>
    <name evidence="15 17" type="primary">dapE</name>
    <name evidence="17" type="ORF">CAXC1_220009</name>
</gene>
<evidence type="ECO:0000256" key="1">
    <source>
        <dbReference type="ARBA" id="ARBA00005130"/>
    </source>
</evidence>
<evidence type="ECO:0000256" key="5">
    <source>
        <dbReference type="ARBA" id="ARBA00022391"/>
    </source>
</evidence>
<accession>A0ABP0EWY3</accession>
<evidence type="ECO:0000256" key="10">
    <source>
        <dbReference type="ARBA" id="ARBA00022915"/>
    </source>
</evidence>
<evidence type="ECO:0000256" key="14">
    <source>
        <dbReference type="ARBA" id="ARBA00051301"/>
    </source>
</evidence>
<evidence type="ECO:0000256" key="6">
    <source>
        <dbReference type="ARBA" id="ARBA00022605"/>
    </source>
</evidence>
<keyword evidence="12 15" id="KW-0170">Cobalt</keyword>
<dbReference type="Proteomes" id="UP001314181">
    <property type="component" value="Unassembled WGS sequence"/>
</dbReference>
<evidence type="ECO:0000256" key="9">
    <source>
        <dbReference type="ARBA" id="ARBA00022833"/>
    </source>
</evidence>
<comment type="pathway">
    <text evidence="1 15">Amino-acid biosynthesis; L-lysine biosynthesis via DAP pathway; LL-2,6-diaminopimelate from (S)-tetrahydrodipicolinate (succinylase route): step 3/3.</text>
</comment>